<dbReference type="PANTHER" id="PTHR44936">
    <property type="entry name" value="SENSOR PROTEIN CREC"/>
    <property type="match status" value="1"/>
</dbReference>
<keyword evidence="11" id="KW-1185">Reference proteome</keyword>
<dbReference type="InParanoid" id="A0A554NEM3"/>
<evidence type="ECO:0000256" key="1">
    <source>
        <dbReference type="ARBA" id="ARBA00000085"/>
    </source>
</evidence>
<dbReference type="InterPro" id="IPR003594">
    <property type="entry name" value="HATPase_dom"/>
</dbReference>
<dbReference type="PANTHER" id="PTHR44936:SF10">
    <property type="entry name" value="SENSOR PROTEIN RSTB"/>
    <property type="match status" value="1"/>
</dbReference>
<evidence type="ECO:0000259" key="9">
    <source>
        <dbReference type="PROSITE" id="PS50109"/>
    </source>
</evidence>
<feature type="transmembrane region" description="Helical" evidence="8">
    <location>
        <begin position="126"/>
        <end position="148"/>
    </location>
</feature>
<organism evidence="10 11">
    <name type="scientific">Haloglomus irregulare</name>
    <dbReference type="NCBI Taxonomy" id="2234134"/>
    <lineage>
        <taxon>Archaea</taxon>
        <taxon>Methanobacteriati</taxon>
        <taxon>Methanobacteriota</taxon>
        <taxon>Stenosarchaea group</taxon>
        <taxon>Halobacteria</taxon>
        <taxon>Halobacteriales</taxon>
        <taxon>Natronomonadaceae</taxon>
        <taxon>Haloglomus</taxon>
    </lineage>
</organism>
<keyword evidence="4" id="KW-0547">Nucleotide-binding</keyword>
<comment type="catalytic activity">
    <reaction evidence="1">
        <text>ATP + protein L-histidine = ADP + protein N-phospho-L-histidine.</text>
        <dbReference type="EC" id="2.7.13.3"/>
    </reaction>
</comment>
<evidence type="ECO:0000313" key="11">
    <source>
        <dbReference type="Proteomes" id="UP000319894"/>
    </source>
</evidence>
<evidence type="ECO:0000313" key="10">
    <source>
        <dbReference type="EMBL" id="TSD15808.1"/>
    </source>
</evidence>
<evidence type="ECO:0000256" key="4">
    <source>
        <dbReference type="ARBA" id="ARBA00022741"/>
    </source>
</evidence>
<keyword evidence="3" id="KW-0808">Transferase</keyword>
<reference evidence="10 11" key="1">
    <citation type="submission" date="2018-06" db="EMBL/GenBank/DDBJ databases">
        <title>Natronomonas sp. F16-60 a new haloarchaeon isolated from a solar saltern of Isla Cristina, Huelva, Spain.</title>
        <authorList>
            <person name="Duran-Viseras A."/>
            <person name="Sanchez-Porro C."/>
            <person name="Ventosa A."/>
        </authorList>
    </citation>
    <scope>NUCLEOTIDE SEQUENCE [LARGE SCALE GENOMIC DNA]</scope>
    <source>
        <strain evidence="10 11">F16-60</strain>
    </source>
</reference>
<name>A0A554NEM3_9EURY</name>
<dbReference type="InterPro" id="IPR036890">
    <property type="entry name" value="HATPase_C_sf"/>
</dbReference>
<feature type="domain" description="Histidine kinase" evidence="9">
    <location>
        <begin position="205"/>
        <end position="418"/>
    </location>
</feature>
<dbReference type="AlphaFoldDB" id="A0A554NEM3"/>
<feature type="transmembrane region" description="Helical" evidence="8">
    <location>
        <begin position="93"/>
        <end position="114"/>
    </location>
</feature>
<keyword evidence="8" id="KW-0812">Transmembrane</keyword>
<dbReference type="SUPFAM" id="SSF55874">
    <property type="entry name" value="ATPase domain of HSP90 chaperone/DNA topoisomerase II/histidine kinase"/>
    <property type="match status" value="1"/>
</dbReference>
<evidence type="ECO:0000256" key="7">
    <source>
        <dbReference type="SAM" id="Coils"/>
    </source>
</evidence>
<evidence type="ECO:0000256" key="6">
    <source>
        <dbReference type="ARBA" id="ARBA00022840"/>
    </source>
</evidence>
<dbReference type="Proteomes" id="UP000319894">
    <property type="component" value="Unassembled WGS sequence"/>
</dbReference>
<dbReference type="InterPro" id="IPR050980">
    <property type="entry name" value="2C_sensor_his_kinase"/>
</dbReference>
<dbReference type="InterPro" id="IPR005467">
    <property type="entry name" value="His_kinase_dom"/>
</dbReference>
<dbReference type="OrthoDB" id="3369at2157"/>
<gene>
    <name evidence="10" type="ORF">DP107_01100</name>
</gene>
<evidence type="ECO:0000256" key="2">
    <source>
        <dbReference type="ARBA" id="ARBA00012438"/>
    </source>
</evidence>
<feature type="transmembrane region" description="Helical" evidence="8">
    <location>
        <begin position="29"/>
        <end position="47"/>
    </location>
</feature>
<dbReference type="RefSeq" id="WP_144260284.1">
    <property type="nucleotide sequence ID" value="NZ_QMDX01000001.1"/>
</dbReference>
<evidence type="ECO:0000256" key="3">
    <source>
        <dbReference type="ARBA" id="ARBA00022679"/>
    </source>
</evidence>
<dbReference type="Pfam" id="PF02518">
    <property type="entry name" value="HATPase_c"/>
    <property type="match status" value="1"/>
</dbReference>
<keyword evidence="8" id="KW-0472">Membrane</keyword>
<comment type="caution">
    <text evidence="10">The sequence shown here is derived from an EMBL/GenBank/DDBJ whole genome shotgun (WGS) entry which is preliminary data.</text>
</comment>
<protein>
    <recommendedName>
        <fullName evidence="2">histidine kinase</fullName>
        <ecNumber evidence="2">2.7.13.3</ecNumber>
    </recommendedName>
</protein>
<dbReference type="Pfam" id="PF16926">
    <property type="entry name" value="HisKA_4TM"/>
    <property type="match status" value="1"/>
</dbReference>
<dbReference type="Gene3D" id="3.30.565.10">
    <property type="entry name" value="Histidine kinase-like ATPase, C-terminal domain"/>
    <property type="match status" value="1"/>
</dbReference>
<keyword evidence="6" id="KW-0067">ATP-binding</keyword>
<dbReference type="GO" id="GO:0004673">
    <property type="term" value="F:protein histidine kinase activity"/>
    <property type="evidence" value="ECO:0007669"/>
    <property type="project" value="UniProtKB-EC"/>
</dbReference>
<feature type="transmembrane region" description="Helical" evidence="8">
    <location>
        <begin position="59"/>
        <end position="81"/>
    </location>
</feature>
<keyword evidence="7" id="KW-0175">Coiled coil</keyword>
<dbReference type="PROSITE" id="PS50109">
    <property type="entry name" value="HIS_KIN"/>
    <property type="match status" value="1"/>
</dbReference>
<feature type="coiled-coil region" evidence="7">
    <location>
        <begin position="154"/>
        <end position="209"/>
    </location>
</feature>
<dbReference type="SMART" id="SM00387">
    <property type="entry name" value="HATPase_c"/>
    <property type="match status" value="1"/>
</dbReference>
<dbReference type="InterPro" id="IPR031623">
    <property type="entry name" value="HisKA_4TM"/>
</dbReference>
<dbReference type="EMBL" id="QMDX01000001">
    <property type="protein sequence ID" value="TSD15808.1"/>
    <property type="molecule type" value="Genomic_DNA"/>
</dbReference>
<accession>A0A554NEM3</accession>
<sequence length="418" mass="45085">MGARSEPTESASDVGSEPVDTLRVRGPSLLILAFGIGLLATTVWNFLREQRTLAVELPPLAAALIGLSLSTGLLYAGVRLSRSGFDRGERWRVAQVTLAGGAVFTGIITLTMIIRAAEGRVIAEALFVLFTAAGGGGIAGAIIGALYARQRRDARVAEYAREEAERAREEAEANRQQLVVAQEEAERLLEEARETNEDLRLINRVLRHDINNSVMIIESRAGFLRDDFDGAGTVADMDDRAPEFLETIEAQAEEIGREVERTGAVIDTIIDEEPDLRGMDLGAALRAQAETVRQSFDATVTVEGLPDGGGPQVVANEILSDVLGNVLTNAVAHHDGATPGIRVTVTSGEDRVTVRVADDGPGVPDERKERVFYRGESSGEGGFGLFFVDRMMEQYDGDVRVEDADLGGAAFVFEFRRA</sequence>
<proteinExistence type="predicted"/>
<keyword evidence="8" id="KW-1133">Transmembrane helix</keyword>
<dbReference type="EC" id="2.7.13.3" evidence="2"/>
<evidence type="ECO:0000256" key="8">
    <source>
        <dbReference type="SAM" id="Phobius"/>
    </source>
</evidence>
<keyword evidence="5" id="KW-0418">Kinase</keyword>
<evidence type="ECO:0000256" key="5">
    <source>
        <dbReference type="ARBA" id="ARBA00022777"/>
    </source>
</evidence>
<dbReference type="GO" id="GO:0005524">
    <property type="term" value="F:ATP binding"/>
    <property type="evidence" value="ECO:0007669"/>
    <property type="project" value="UniProtKB-KW"/>
</dbReference>